<comment type="function">
    <text evidence="12">Catalyzes the single-oxidation or sequential double oxidation reaction of carbohydrates primarily at carbon-2 and/or carbon-3 with the concomitant reduction of the flavin. The enzyme exhibits a broad sugar substrate specificity, oxidizing different aldopyranoses to the corresponding C-1, C-2, C-3 or C-1,2, C-2,3 and C-3,4 (di)dehydro sugars with substrate-specific regioselectivity. Accepts only a narrow range of electron acceptors such as substituted benzoquinones and complexed metal ions and reacts extremely slowly with O(2) as acceptor. May play a role in the natural recycling of plant matter by oxidizing all major monosaccharides in lignocellulose and by reducing quinone compounds or reactive radical species generated during lignin depolymerization.</text>
</comment>
<comment type="catalytic activity">
    <reaction evidence="15">
        <text>pyranose + acceptor = pyranos-3-ulose + reduced acceptor.</text>
        <dbReference type="EC" id="1.1.99.29"/>
    </reaction>
</comment>
<dbReference type="GO" id="GO:0033718">
    <property type="term" value="F:pyranose dehydrogenase (acceptor) activity"/>
    <property type="evidence" value="ECO:0007669"/>
    <property type="project" value="UniProtKB-EC"/>
</dbReference>
<comment type="cofactor">
    <cofactor evidence="1 19">
        <name>FAD</name>
        <dbReference type="ChEBI" id="CHEBI:57692"/>
    </cofactor>
</comment>
<evidence type="ECO:0000256" key="3">
    <source>
        <dbReference type="ARBA" id="ARBA00010790"/>
    </source>
</evidence>
<comment type="catalytic activity">
    <reaction evidence="13">
        <text>pyranose + acceptor = pyranos-2-ulose + reduced acceptor.</text>
        <dbReference type="EC" id="1.1.99.29"/>
    </reaction>
</comment>
<dbReference type="InterPro" id="IPR036188">
    <property type="entry name" value="FAD/NAD-bd_sf"/>
</dbReference>
<evidence type="ECO:0000259" key="21">
    <source>
        <dbReference type="Pfam" id="PF00732"/>
    </source>
</evidence>
<dbReference type="AlphaFoldDB" id="A0AAD5W2V5"/>
<evidence type="ECO:0000256" key="14">
    <source>
        <dbReference type="ARBA" id="ARBA00034010"/>
    </source>
</evidence>
<evidence type="ECO:0000256" key="7">
    <source>
        <dbReference type="ARBA" id="ARBA00022630"/>
    </source>
</evidence>
<evidence type="ECO:0000256" key="19">
    <source>
        <dbReference type="PIRSR" id="PIRSR000137-2"/>
    </source>
</evidence>
<comment type="catalytic activity">
    <reaction evidence="17">
        <text>a pyranoside + acceptor = a pyranosid-3,4-diulose + reduced acceptor.</text>
        <dbReference type="EC" id="1.1.99.29"/>
    </reaction>
</comment>
<evidence type="ECO:0000256" key="1">
    <source>
        <dbReference type="ARBA" id="ARBA00001974"/>
    </source>
</evidence>
<dbReference type="Gene3D" id="3.30.560.10">
    <property type="entry name" value="Glucose Oxidase, domain 3"/>
    <property type="match status" value="2"/>
</dbReference>
<keyword evidence="9 19" id="KW-0274">FAD</keyword>
<dbReference type="Gene3D" id="3.50.50.60">
    <property type="entry name" value="FAD/NAD(P)-binding domain"/>
    <property type="match status" value="2"/>
</dbReference>
<evidence type="ECO:0000259" key="22">
    <source>
        <dbReference type="Pfam" id="PF05199"/>
    </source>
</evidence>
<dbReference type="EMBL" id="JANIEX010000004">
    <property type="protein sequence ID" value="KAJ3576821.1"/>
    <property type="molecule type" value="Genomic_DNA"/>
</dbReference>
<comment type="subcellular location">
    <subcellularLocation>
        <location evidence="2">Secreted</location>
    </subcellularLocation>
</comment>
<evidence type="ECO:0000256" key="18">
    <source>
        <dbReference type="PIRSR" id="PIRSR000137-1"/>
    </source>
</evidence>
<evidence type="ECO:0000256" key="9">
    <source>
        <dbReference type="ARBA" id="ARBA00022827"/>
    </source>
</evidence>
<proteinExistence type="inferred from homology"/>
<keyword evidence="24" id="KW-1185">Reference proteome</keyword>
<evidence type="ECO:0000256" key="8">
    <source>
        <dbReference type="ARBA" id="ARBA00022729"/>
    </source>
</evidence>
<evidence type="ECO:0000256" key="10">
    <source>
        <dbReference type="ARBA" id="ARBA00023002"/>
    </source>
</evidence>
<comment type="catalytic activity">
    <reaction evidence="14">
        <text>pyranose + acceptor = pyranos-2,3-diulose + reduced acceptor.</text>
        <dbReference type="EC" id="1.1.99.29"/>
    </reaction>
</comment>
<dbReference type="PIRSF" id="PIRSF000137">
    <property type="entry name" value="Alcohol_oxidase"/>
    <property type="match status" value="1"/>
</dbReference>
<evidence type="ECO:0000256" key="15">
    <source>
        <dbReference type="ARBA" id="ARBA00034029"/>
    </source>
</evidence>
<evidence type="ECO:0000256" key="2">
    <source>
        <dbReference type="ARBA" id="ARBA00004613"/>
    </source>
</evidence>
<dbReference type="InterPro" id="IPR007867">
    <property type="entry name" value="GMC_OxRtase_C"/>
</dbReference>
<keyword evidence="10" id="KW-0560">Oxidoreductase</keyword>
<feature type="domain" description="Glucose-methanol-choline oxidoreductase C-terminal" evidence="22">
    <location>
        <begin position="403"/>
        <end position="523"/>
    </location>
</feature>
<dbReference type="PANTHER" id="PTHR11552:SF201">
    <property type="entry name" value="GLUCOSE-METHANOL-CHOLINE OXIDOREDUCTASE N-TERMINAL DOMAIN-CONTAINING PROTEIN"/>
    <property type="match status" value="1"/>
</dbReference>
<feature type="active site" description="Proton donor" evidence="18">
    <location>
        <position position="470"/>
    </location>
</feature>
<evidence type="ECO:0000256" key="13">
    <source>
        <dbReference type="ARBA" id="ARBA00033986"/>
    </source>
</evidence>
<dbReference type="Pfam" id="PF05199">
    <property type="entry name" value="GMC_oxred_C"/>
    <property type="match status" value="1"/>
</dbReference>
<evidence type="ECO:0000313" key="23">
    <source>
        <dbReference type="EMBL" id="KAJ3576821.1"/>
    </source>
</evidence>
<evidence type="ECO:0000256" key="5">
    <source>
        <dbReference type="ARBA" id="ARBA00013177"/>
    </source>
</evidence>
<keyword evidence="8 20" id="KW-0732">Signal</keyword>
<comment type="caution">
    <text evidence="23">The sequence shown here is derived from an EMBL/GenBank/DDBJ whole genome shotgun (WGS) entry which is preliminary data.</text>
</comment>
<evidence type="ECO:0000256" key="12">
    <source>
        <dbReference type="ARBA" id="ARBA00024699"/>
    </source>
</evidence>
<dbReference type="PANTHER" id="PTHR11552">
    <property type="entry name" value="GLUCOSE-METHANOL-CHOLINE GMC OXIDOREDUCTASE"/>
    <property type="match status" value="1"/>
</dbReference>
<feature type="binding site" evidence="19">
    <location>
        <position position="226"/>
    </location>
    <ligand>
        <name>FAD</name>
        <dbReference type="ChEBI" id="CHEBI:57692"/>
    </ligand>
</feature>
<dbReference type="Pfam" id="PF00732">
    <property type="entry name" value="GMC_oxred_N"/>
    <property type="match status" value="1"/>
</dbReference>
<feature type="chain" id="PRO_5042061834" description="pyranose dehydrogenase (acceptor)" evidence="20">
    <location>
        <begin position="21"/>
        <end position="536"/>
    </location>
</feature>
<gene>
    <name evidence="23" type="ORF">NP233_g165</name>
</gene>
<protein>
    <recommendedName>
        <fullName evidence="5">pyranose dehydrogenase (acceptor)</fullName>
        <ecNumber evidence="5">1.1.99.29</ecNumber>
    </recommendedName>
</protein>
<accession>A0AAD5W2V5</accession>
<feature type="domain" description="Glucose-methanol-choline oxidoreductase N-terminal" evidence="21">
    <location>
        <begin position="132"/>
        <end position="308"/>
    </location>
</feature>
<evidence type="ECO:0000256" key="4">
    <source>
        <dbReference type="ARBA" id="ARBA00011245"/>
    </source>
</evidence>
<organism evidence="23 24">
    <name type="scientific">Leucocoprinus birnbaumii</name>
    <dbReference type="NCBI Taxonomy" id="56174"/>
    <lineage>
        <taxon>Eukaryota</taxon>
        <taxon>Fungi</taxon>
        <taxon>Dikarya</taxon>
        <taxon>Basidiomycota</taxon>
        <taxon>Agaricomycotina</taxon>
        <taxon>Agaricomycetes</taxon>
        <taxon>Agaricomycetidae</taxon>
        <taxon>Agaricales</taxon>
        <taxon>Agaricineae</taxon>
        <taxon>Agaricaceae</taxon>
        <taxon>Leucocoprinus</taxon>
    </lineage>
</organism>
<evidence type="ECO:0000256" key="11">
    <source>
        <dbReference type="ARBA" id="ARBA00023180"/>
    </source>
</evidence>
<evidence type="ECO:0000256" key="6">
    <source>
        <dbReference type="ARBA" id="ARBA00022525"/>
    </source>
</evidence>
<keyword evidence="11" id="KW-0325">Glycoprotein</keyword>
<keyword evidence="7" id="KW-0285">Flavoprotein</keyword>
<comment type="similarity">
    <text evidence="3">Belongs to the GMC oxidoreductase family.</text>
</comment>
<feature type="active site" description="Proton acceptor" evidence="18">
    <location>
        <position position="514"/>
    </location>
</feature>
<sequence length="536" mass="56830">MFSGPLAVLAVLHSATVTLGARYFRQAAGIPSFDHDFMIVGGGNAGGVVASRLGEVADYNALATEAGPSDKDVFDIQVLALAANIWFGSSVDWNFTTSPQVNAGNQILEYPRAKIRGEYGKLASPNVASLSEQGQYDPALHSKDGKLGVTAPFSDHPLNDLLLEATNQLSNEYPFLQDLNGGRPIGLGAHCRVGQAIIAHGSRSSSASAYLSHASDNVHVLLNTSVSRVVPTAESGGNDFRTIELRAGSDNATMKLTANKEVVVSAGVIQTPQRLLLSGIGPKDELDTLGITTFVDNPSVGKNFSDHVTISIKFLTDLPSTSFDETEALAQWKSNHTGRFALSQHMPQTGWVRFPEDSPPFRDGATDPTAGLNLPHVEVFFVGISEGQGGNMTLSVNIVDLTPVPRGSLTLATESPFDQPIIDPALLTSPLDTAILLEGFCDTPAPPSGGSIADEEVIRYIQNNANSFGHGAGTCSTAPFEVSWGVVDPDFRLRDVKGLRIVDASVLPFVASEHLQAPVYALAEWASDVIKCSHSS</sequence>
<dbReference type="GO" id="GO:0050660">
    <property type="term" value="F:flavin adenine dinucleotide binding"/>
    <property type="evidence" value="ECO:0007669"/>
    <property type="project" value="InterPro"/>
</dbReference>
<dbReference type="Proteomes" id="UP001213000">
    <property type="component" value="Unassembled WGS sequence"/>
</dbReference>
<feature type="signal peptide" evidence="20">
    <location>
        <begin position="1"/>
        <end position="20"/>
    </location>
</feature>
<evidence type="ECO:0000256" key="17">
    <source>
        <dbReference type="ARBA" id="ARBA00034059"/>
    </source>
</evidence>
<dbReference type="SUPFAM" id="SSF51905">
    <property type="entry name" value="FAD/NAD(P)-binding domain"/>
    <property type="match status" value="1"/>
</dbReference>
<reference evidence="23" key="1">
    <citation type="submission" date="2022-07" db="EMBL/GenBank/DDBJ databases">
        <title>Genome Sequence of Leucocoprinus birnbaumii.</title>
        <authorList>
            <person name="Buettner E."/>
        </authorList>
    </citation>
    <scope>NUCLEOTIDE SEQUENCE</scope>
    <source>
        <strain evidence="23">VT141</strain>
    </source>
</reference>
<comment type="catalytic activity">
    <reaction evidence="16">
        <text>a pyranoside + acceptor = a pyranosid-3-ulose + reduced acceptor.</text>
        <dbReference type="EC" id="1.1.99.29"/>
    </reaction>
</comment>
<dbReference type="InterPro" id="IPR012132">
    <property type="entry name" value="GMC_OxRdtase"/>
</dbReference>
<dbReference type="EC" id="1.1.99.29" evidence="5"/>
<evidence type="ECO:0000313" key="24">
    <source>
        <dbReference type="Proteomes" id="UP001213000"/>
    </source>
</evidence>
<dbReference type="SUPFAM" id="SSF54373">
    <property type="entry name" value="FAD-linked reductases, C-terminal domain"/>
    <property type="match status" value="1"/>
</dbReference>
<keyword evidence="6" id="KW-0964">Secreted</keyword>
<name>A0AAD5W2V5_9AGAR</name>
<comment type="subunit">
    <text evidence="4">Monomer.</text>
</comment>
<evidence type="ECO:0000256" key="16">
    <source>
        <dbReference type="ARBA" id="ARBA00034050"/>
    </source>
</evidence>
<dbReference type="InterPro" id="IPR000172">
    <property type="entry name" value="GMC_OxRdtase_N"/>
</dbReference>
<dbReference type="GO" id="GO:0005576">
    <property type="term" value="C:extracellular region"/>
    <property type="evidence" value="ECO:0007669"/>
    <property type="project" value="UniProtKB-SubCell"/>
</dbReference>
<evidence type="ECO:0000256" key="20">
    <source>
        <dbReference type="SAM" id="SignalP"/>
    </source>
</evidence>